<sequence length="179" mass="18709">MDTPRILAIGAFAGILAACGSTPPASPWPAWVLQPDAGGGVAAAECVESSGNLSLDRTQAAAAARVTLARNLEVNIQASDELVASKTGAQASQTFRSNAKLLSEKALTNTRVSRLEEVSAGKGKWLCAEVTLDSAGTRSLVKEAVAKTNTTASADVEEMLLQQFRRRSVPSQVSQKNVQ</sequence>
<organism evidence="1 2">
    <name type="scientific">Piscinibacter gummiphilus</name>
    <dbReference type="NCBI Taxonomy" id="946333"/>
    <lineage>
        <taxon>Bacteria</taxon>
        <taxon>Pseudomonadati</taxon>
        <taxon>Pseudomonadota</taxon>
        <taxon>Betaproteobacteria</taxon>
        <taxon>Burkholderiales</taxon>
        <taxon>Sphaerotilaceae</taxon>
        <taxon>Piscinibacter</taxon>
    </lineage>
</organism>
<protein>
    <recommendedName>
        <fullName evidence="3">LPP20 lipoprotein</fullName>
    </recommendedName>
</protein>
<dbReference type="RefSeq" id="WP_316698371.1">
    <property type="nucleotide sequence ID" value="NZ_CP136336.1"/>
</dbReference>
<evidence type="ECO:0008006" key="3">
    <source>
        <dbReference type="Google" id="ProtNLM"/>
    </source>
</evidence>
<reference evidence="1 2" key="1">
    <citation type="submission" date="2023-10" db="EMBL/GenBank/DDBJ databases">
        <title>Bacteria for the degradation of biodegradable plastic PBAT(Polybutylene adipate terephthalate).</title>
        <authorList>
            <person name="Weon H.-Y."/>
            <person name="Yeon J."/>
        </authorList>
    </citation>
    <scope>NUCLEOTIDE SEQUENCE [LARGE SCALE GENOMIC DNA]</scope>
    <source>
        <strain evidence="1 2">SBD 7-3</strain>
    </source>
</reference>
<keyword evidence="2" id="KW-1185">Reference proteome</keyword>
<evidence type="ECO:0000313" key="2">
    <source>
        <dbReference type="Proteomes" id="UP001303946"/>
    </source>
</evidence>
<evidence type="ECO:0000313" key="1">
    <source>
        <dbReference type="EMBL" id="WOB06089.1"/>
    </source>
</evidence>
<dbReference type="PROSITE" id="PS51257">
    <property type="entry name" value="PROKAR_LIPOPROTEIN"/>
    <property type="match status" value="1"/>
</dbReference>
<gene>
    <name evidence="1" type="ORF">RXV79_14270</name>
</gene>
<name>A0ABZ0CU73_9BURK</name>
<dbReference type="EMBL" id="CP136336">
    <property type="protein sequence ID" value="WOB06089.1"/>
    <property type="molecule type" value="Genomic_DNA"/>
</dbReference>
<dbReference type="Proteomes" id="UP001303946">
    <property type="component" value="Chromosome"/>
</dbReference>
<accession>A0ABZ0CU73</accession>
<proteinExistence type="predicted"/>